<dbReference type="EMBL" id="NBTY01000052">
    <property type="protein sequence ID" value="OTP77637.1"/>
    <property type="molecule type" value="Genomic_DNA"/>
</dbReference>
<feature type="domain" description="Integrase catalytic" evidence="1">
    <location>
        <begin position="1"/>
        <end position="96"/>
    </location>
</feature>
<evidence type="ECO:0000313" key="3">
    <source>
        <dbReference type="Proteomes" id="UP000194546"/>
    </source>
</evidence>
<dbReference type="Pfam" id="PF13683">
    <property type="entry name" value="rve_3"/>
    <property type="match status" value="1"/>
</dbReference>
<gene>
    <name evidence="2" type="ORF">PAMC26510_08190</name>
</gene>
<proteinExistence type="predicted"/>
<evidence type="ECO:0000313" key="2">
    <source>
        <dbReference type="EMBL" id="OTP77637.1"/>
    </source>
</evidence>
<dbReference type="PANTHER" id="PTHR46889:SF4">
    <property type="entry name" value="TRANSPOSASE INSO FOR INSERTION SEQUENCE ELEMENT IS911B-RELATED"/>
    <property type="match status" value="1"/>
</dbReference>
<reference evidence="2 3" key="1">
    <citation type="submission" date="2017-03" db="EMBL/GenBank/DDBJ databases">
        <title>Genome analysis of strain PAMC 26510.</title>
        <authorList>
            <person name="Oh H.-M."/>
            <person name="Yang J.-A."/>
        </authorList>
    </citation>
    <scope>NUCLEOTIDE SEQUENCE [LARGE SCALE GENOMIC DNA]</scope>
    <source>
        <strain evidence="2 3">PAMC 26510</strain>
    </source>
</reference>
<dbReference type="InterPro" id="IPR036397">
    <property type="entry name" value="RNaseH_sf"/>
</dbReference>
<dbReference type="PROSITE" id="PS50994">
    <property type="entry name" value="INTEGRASE"/>
    <property type="match status" value="1"/>
</dbReference>
<dbReference type="Proteomes" id="UP000194546">
    <property type="component" value="Unassembled WGS sequence"/>
</dbReference>
<dbReference type="Gene3D" id="3.30.420.10">
    <property type="entry name" value="Ribonuclease H-like superfamily/Ribonuclease H"/>
    <property type="match status" value="1"/>
</dbReference>
<dbReference type="SUPFAM" id="SSF53098">
    <property type="entry name" value="Ribonuclease H-like"/>
    <property type="match status" value="1"/>
</dbReference>
<accession>A0A242N1T4</accession>
<name>A0A242N1T4_CABSO</name>
<protein>
    <submittedName>
        <fullName evidence="2">Mobile element protein</fullName>
    </submittedName>
</protein>
<dbReference type="GO" id="GO:0015074">
    <property type="term" value="P:DNA integration"/>
    <property type="evidence" value="ECO:0007669"/>
    <property type="project" value="InterPro"/>
</dbReference>
<comment type="caution">
    <text evidence="2">The sequence shown here is derived from an EMBL/GenBank/DDBJ whole genome shotgun (WGS) entry which is preliminary data.</text>
</comment>
<dbReference type="InterPro" id="IPR012337">
    <property type="entry name" value="RNaseH-like_sf"/>
</dbReference>
<evidence type="ECO:0000259" key="1">
    <source>
        <dbReference type="PROSITE" id="PS50994"/>
    </source>
</evidence>
<dbReference type="AlphaFoldDB" id="A0A242N1T4"/>
<dbReference type="GO" id="GO:0003676">
    <property type="term" value="F:nucleic acid binding"/>
    <property type="evidence" value="ECO:0007669"/>
    <property type="project" value="InterPro"/>
</dbReference>
<organism evidence="2 3">
    <name type="scientific">Caballeronia sordidicola</name>
    <name type="common">Burkholderia sordidicola</name>
    <dbReference type="NCBI Taxonomy" id="196367"/>
    <lineage>
        <taxon>Bacteria</taxon>
        <taxon>Pseudomonadati</taxon>
        <taxon>Pseudomonadota</taxon>
        <taxon>Betaproteobacteria</taxon>
        <taxon>Burkholderiales</taxon>
        <taxon>Burkholderiaceae</taxon>
        <taxon>Caballeronia</taxon>
    </lineage>
</organism>
<dbReference type="InterPro" id="IPR050900">
    <property type="entry name" value="Transposase_IS3/IS150/IS904"/>
</dbReference>
<sequence length="101" mass="11767">MLRMDHGSQYTSDDFRNQLKFWGVTASFAFVAEPQTNGVAERFNRTLKEQAIHGHIFKNVEEVRAAAIAFKDRYNRHWRLEKLGFMSPLEARQARLLKQAA</sequence>
<dbReference type="InterPro" id="IPR001584">
    <property type="entry name" value="Integrase_cat-core"/>
</dbReference>
<dbReference type="PANTHER" id="PTHR46889">
    <property type="entry name" value="TRANSPOSASE INSF FOR INSERTION SEQUENCE IS3B-RELATED"/>
    <property type="match status" value="1"/>
</dbReference>